<reference evidence="7" key="1">
    <citation type="submission" date="2020-05" db="EMBL/GenBank/DDBJ databases">
        <authorList>
            <person name="Chiriac C."/>
            <person name="Salcher M."/>
            <person name="Ghai R."/>
            <person name="Kavagutti S V."/>
        </authorList>
    </citation>
    <scope>NUCLEOTIDE SEQUENCE</scope>
</reference>
<dbReference type="SUPFAM" id="SSF52540">
    <property type="entry name" value="P-loop containing nucleoside triphosphate hydrolases"/>
    <property type="match status" value="2"/>
</dbReference>
<dbReference type="Pfam" id="PF00271">
    <property type="entry name" value="Helicase_C"/>
    <property type="match status" value="1"/>
</dbReference>
<organism evidence="7">
    <name type="scientific">freshwater metagenome</name>
    <dbReference type="NCBI Taxonomy" id="449393"/>
    <lineage>
        <taxon>unclassified sequences</taxon>
        <taxon>metagenomes</taxon>
        <taxon>ecological metagenomes</taxon>
    </lineage>
</organism>
<evidence type="ECO:0000313" key="7">
    <source>
        <dbReference type="EMBL" id="CAB4909508.1"/>
    </source>
</evidence>
<accession>A0A6J7GRY4</accession>
<name>A0A6J7GRY4_9ZZZZ</name>
<dbReference type="InterPro" id="IPR027417">
    <property type="entry name" value="P-loop_NTPase"/>
</dbReference>
<dbReference type="GO" id="GO:0004386">
    <property type="term" value="F:helicase activity"/>
    <property type="evidence" value="ECO:0007669"/>
    <property type="project" value="UniProtKB-KW"/>
</dbReference>
<evidence type="ECO:0000259" key="5">
    <source>
        <dbReference type="PROSITE" id="PS51192"/>
    </source>
</evidence>
<dbReference type="Gene3D" id="3.40.50.10810">
    <property type="entry name" value="Tandem AAA-ATPase domain"/>
    <property type="match status" value="1"/>
</dbReference>
<protein>
    <submittedName>
        <fullName evidence="7">Unannotated protein</fullName>
    </submittedName>
</protein>
<dbReference type="InterPro" id="IPR049730">
    <property type="entry name" value="SNF2/RAD54-like_C"/>
</dbReference>
<keyword evidence="4" id="KW-0067">ATP-binding</keyword>
<dbReference type="PANTHER" id="PTHR45766:SF6">
    <property type="entry name" value="SWI_SNF-RELATED MATRIX-ASSOCIATED ACTIN-DEPENDENT REGULATOR OF CHROMATIN SUBFAMILY A-LIKE PROTEIN 1"/>
    <property type="match status" value="1"/>
</dbReference>
<keyword evidence="2" id="KW-0378">Hydrolase</keyword>
<keyword evidence="1" id="KW-0547">Nucleotide-binding</keyword>
<evidence type="ECO:0000256" key="3">
    <source>
        <dbReference type="ARBA" id="ARBA00022806"/>
    </source>
</evidence>
<dbReference type="GO" id="GO:0005524">
    <property type="term" value="F:ATP binding"/>
    <property type="evidence" value="ECO:0007669"/>
    <property type="project" value="UniProtKB-KW"/>
</dbReference>
<dbReference type="SMART" id="SM00487">
    <property type="entry name" value="DEXDc"/>
    <property type="match status" value="1"/>
</dbReference>
<keyword evidence="3" id="KW-0347">Helicase</keyword>
<dbReference type="SMART" id="SM00490">
    <property type="entry name" value="HELICc"/>
    <property type="match status" value="1"/>
</dbReference>
<dbReference type="CDD" id="cd18011">
    <property type="entry name" value="DEXDc_RapA"/>
    <property type="match status" value="1"/>
</dbReference>
<evidence type="ECO:0000259" key="6">
    <source>
        <dbReference type="PROSITE" id="PS51194"/>
    </source>
</evidence>
<dbReference type="InterPro" id="IPR057342">
    <property type="entry name" value="DEXDc_RapA"/>
</dbReference>
<evidence type="ECO:0000256" key="2">
    <source>
        <dbReference type="ARBA" id="ARBA00022801"/>
    </source>
</evidence>
<dbReference type="PROSITE" id="PS51192">
    <property type="entry name" value="HELICASE_ATP_BIND_1"/>
    <property type="match status" value="1"/>
</dbReference>
<dbReference type="EMBL" id="CAFBMQ010000098">
    <property type="protein sequence ID" value="CAB4909508.1"/>
    <property type="molecule type" value="Genomic_DNA"/>
</dbReference>
<sequence>MELTYKSASGQIGQRMLFRGDEPKLSAGGGGMRAFDALGEDFLFAADVQRVSRAGLAKSMLAVATSDVQPLPHQIRAVYEELLPRTPLRFLLADDPGAGKTIMAGLYIKELILREDVQRCLVVVPGGLVDQWHDELLLKFGLRFDVLGRDLIDSHRGTNVFDSRPLLLARMDQLSRTPELVAQLEQSRWDLVVVDEAHRMGANHYGTEVRKTKRFELGEALGRVARHLLLMTATPHAGKHDDFQLFLSLLDPDRFHGRAQRRPDTTGVMRRMIKEDLLTFDGRRLFPERIAETVPYELSELEYALYEQVTDYVREGMNRAERVGGQRKNTVGFALTVLQRRLASSPAAIHQSLIRRLARLSDKRTDLLSSKGSWQPPPVDLDDWDNDVLLPETMELTEDELADGATAAQTVAELDAEIAEVRALTDAAAGVRAASTDRKWAELHAILRDRADVLGNHGEPRKIIVFTEHRDTLDYLASRIRSTMGDASVVTIHGGLPRDARRRAVSDFSHRPSSRVLVATDAAGEGLNLQAAHLVVNYDLPWNPNRIEQRFGRVHRIGQTEVCRLWNLVATNTREGEVFSRLLEKIEEQREAYGGKVFDVLGKSFADTPLRDLLVEAIRYGEHPDTRARMRDVIDTSVSDGLAELLAERALVTEQLHGADLLAIQSEMDGAMVRRVRWTDLERVWTTAFARIGGRAVRRERGRYEVLHVPPRIRGSASAPLHPAYDRVTFDPQLVDIVGSQPAQLLGPGHPLLDTVLSQALEHVGGALRHGAVVRSAWVSEPTLLLGVEQTVVDGEDLVLDRRFDYFSLDHSGRVAPAGADPFDGCTPVEPSVVAGIVSAPWLQNAEATLVTAVVTAGLADHVEALGRRRREDLTRQRQLVHDRLSSEIKRYEKLAVEAGLVGGRESSEGLLQKAADLRNRLEARSRRLDLQMHVTAKPPRVLAAAIIAPQRP</sequence>
<dbReference type="PANTHER" id="PTHR45766">
    <property type="entry name" value="DNA ANNEALING HELICASE AND ENDONUCLEASE ZRANB3 FAMILY MEMBER"/>
    <property type="match status" value="1"/>
</dbReference>
<dbReference type="Pfam" id="PF00176">
    <property type="entry name" value="SNF2-rel_dom"/>
    <property type="match status" value="1"/>
</dbReference>
<dbReference type="InterPro" id="IPR000330">
    <property type="entry name" value="SNF2_N"/>
</dbReference>
<dbReference type="InterPro" id="IPR001650">
    <property type="entry name" value="Helicase_C-like"/>
</dbReference>
<evidence type="ECO:0000256" key="1">
    <source>
        <dbReference type="ARBA" id="ARBA00022741"/>
    </source>
</evidence>
<dbReference type="Gene3D" id="3.40.50.300">
    <property type="entry name" value="P-loop containing nucleotide triphosphate hydrolases"/>
    <property type="match status" value="1"/>
</dbReference>
<feature type="domain" description="Helicase C-terminal" evidence="6">
    <location>
        <begin position="446"/>
        <end position="614"/>
    </location>
</feature>
<dbReference type="InterPro" id="IPR014001">
    <property type="entry name" value="Helicase_ATP-bd"/>
</dbReference>
<dbReference type="AlphaFoldDB" id="A0A6J7GRY4"/>
<proteinExistence type="predicted"/>
<dbReference type="GO" id="GO:0016787">
    <property type="term" value="F:hydrolase activity"/>
    <property type="evidence" value="ECO:0007669"/>
    <property type="project" value="UniProtKB-KW"/>
</dbReference>
<dbReference type="CDD" id="cd18793">
    <property type="entry name" value="SF2_C_SNF"/>
    <property type="match status" value="1"/>
</dbReference>
<dbReference type="InterPro" id="IPR038718">
    <property type="entry name" value="SNF2-like_sf"/>
</dbReference>
<gene>
    <name evidence="7" type="ORF">UFOPK3609_00767</name>
</gene>
<evidence type="ECO:0000256" key="4">
    <source>
        <dbReference type="ARBA" id="ARBA00022840"/>
    </source>
</evidence>
<dbReference type="PROSITE" id="PS51194">
    <property type="entry name" value="HELICASE_CTER"/>
    <property type="match status" value="1"/>
</dbReference>
<feature type="domain" description="Helicase ATP-binding" evidence="5">
    <location>
        <begin position="81"/>
        <end position="253"/>
    </location>
</feature>